<reference evidence="3" key="1">
    <citation type="journal article" date="2014" name="Int. J. Syst. Evol. Microbiol.">
        <title>Complete genome sequence of Corynebacterium casei LMG S-19264T (=DSM 44701T), isolated from a smear-ripened cheese.</title>
        <authorList>
            <consortium name="US DOE Joint Genome Institute (JGI-PGF)"/>
            <person name="Walter F."/>
            <person name="Albersmeier A."/>
            <person name="Kalinowski J."/>
            <person name="Ruckert C."/>
        </authorList>
    </citation>
    <scope>NUCLEOTIDE SEQUENCE</scope>
    <source>
        <strain evidence="3">CGMCC 1.8984</strain>
    </source>
</reference>
<name>A0A917UQP4_9MICO</name>
<reference evidence="3" key="2">
    <citation type="submission" date="2020-09" db="EMBL/GenBank/DDBJ databases">
        <authorList>
            <person name="Sun Q."/>
            <person name="Zhou Y."/>
        </authorList>
    </citation>
    <scope>NUCLEOTIDE SEQUENCE</scope>
    <source>
        <strain evidence="3">CGMCC 1.8984</strain>
    </source>
</reference>
<evidence type="ECO:0000313" key="4">
    <source>
        <dbReference type="Proteomes" id="UP000636956"/>
    </source>
</evidence>
<protein>
    <submittedName>
        <fullName evidence="3">Uncharacterized protein</fullName>
    </submittedName>
</protein>
<keyword evidence="4" id="KW-1185">Reference proteome</keyword>
<gene>
    <name evidence="3" type="ORF">GCM10011372_15430</name>
</gene>
<feature type="region of interest" description="Disordered" evidence="1">
    <location>
        <begin position="106"/>
        <end position="131"/>
    </location>
</feature>
<organism evidence="3 4">
    <name type="scientific">Agromyces bauzanensis</name>
    <dbReference type="NCBI Taxonomy" id="1308924"/>
    <lineage>
        <taxon>Bacteria</taxon>
        <taxon>Bacillati</taxon>
        <taxon>Actinomycetota</taxon>
        <taxon>Actinomycetes</taxon>
        <taxon>Micrococcales</taxon>
        <taxon>Microbacteriaceae</taxon>
        <taxon>Agromyces</taxon>
    </lineage>
</organism>
<keyword evidence="2" id="KW-0472">Membrane</keyword>
<keyword evidence="2" id="KW-0812">Transmembrane</keyword>
<proteinExistence type="predicted"/>
<sequence length="131" mass="14032">MERRLPGLGAGDDEVDARVQRRPDDEDLEEQHDPRAAEEPRRREALIDAVIAMAVNAVNWGVGRAVGVPFEVRPEAGGAVGILLVVPTTLILFLASRHGRAGARSIQSVTSGRASGRSIRRGVRSGHPVVT</sequence>
<evidence type="ECO:0000256" key="2">
    <source>
        <dbReference type="SAM" id="Phobius"/>
    </source>
</evidence>
<dbReference type="Proteomes" id="UP000636956">
    <property type="component" value="Unassembled WGS sequence"/>
</dbReference>
<feature type="transmembrane region" description="Helical" evidence="2">
    <location>
        <begin position="45"/>
        <end position="70"/>
    </location>
</feature>
<feature type="transmembrane region" description="Helical" evidence="2">
    <location>
        <begin position="76"/>
        <end position="95"/>
    </location>
</feature>
<dbReference type="AlphaFoldDB" id="A0A917UQP4"/>
<feature type="region of interest" description="Disordered" evidence="1">
    <location>
        <begin position="1"/>
        <end position="42"/>
    </location>
</feature>
<accession>A0A917UQP4</accession>
<evidence type="ECO:0000313" key="3">
    <source>
        <dbReference type="EMBL" id="GGJ78014.1"/>
    </source>
</evidence>
<dbReference type="EMBL" id="BMMD01000007">
    <property type="protein sequence ID" value="GGJ78014.1"/>
    <property type="molecule type" value="Genomic_DNA"/>
</dbReference>
<evidence type="ECO:0000256" key="1">
    <source>
        <dbReference type="SAM" id="MobiDB-lite"/>
    </source>
</evidence>
<feature type="compositionally biased region" description="Basic and acidic residues" evidence="1">
    <location>
        <begin position="31"/>
        <end position="42"/>
    </location>
</feature>
<comment type="caution">
    <text evidence="3">The sequence shown here is derived from an EMBL/GenBank/DDBJ whole genome shotgun (WGS) entry which is preliminary data.</text>
</comment>
<keyword evidence="2" id="KW-1133">Transmembrane helix</keyword>